<dbReference type="InterPro" id="IPR017946">
    <property type="entry name" value="PLC-like_Pdiesterase_TIM-brl"/>
</dbReference>
<evidence type="ECO:0000313" key="2">
    <source>
        <dbReference type="EMBL" id="MBG9987151.1"/>
    </source>
</evidence>
<dbReference type="CDD" id="cd08563">
    <property type="entry name" value="GDPD_TtGDE_like"/>
    <property type="match status" value="1"/>
</dbReference>
<organism evidence="2 3">
    <name type="scientific">Facklamia lactis</name>
    <dbReference type="NCBI Taxonomy" id="2749967"/>
    <lineage>
        <taxon>Bacteria</taxon>
        <taxon>Bacillati</taxon>
        <taxon>Bacillota</taxon>
        <taxon>Bacilli</taxon>
        <taxon>Lactobacillales</taxon>
        <taxon>Aerococcaceae</taxon>
        <taxon>Facklamia</taxon>
    </lineage>
</organism>
<evidence type="ECO:0000259" key="1">
    <source>
        <dbReference type="PROSITE" id="PS51704"/>
    </source>
</evidence>
<dbReference type="Pfam" id="PF03009">
    <property type="entry name" value="GDPD"/>
    <property type="match status" value="1"/>
</dbReference>
<dbReference type="Gene3D" id="3.20.20.190">
    <property type="entry name" value="Phosphatidylinositol (PI) phosphodiesterase"/>
    <property type="match status" value="1"/>
</dbReference>
<keyword evidence="3" id="KW-1185">Reference proteome</keyword>
<dbReference type="PANTHER" id="PTHR46211:SF1">
    <property type="entry name" value="GLYCEROPHOSPHODIESTER PHOSPHODIESTERASE, CYTOPLASMIC"/>
    <property type="match status" value="1"/>
</dbReference>
<protein>
    <submittedName>
        <fullName evidence="2">Glycerophosphodiester phosphodiesterase</fullName>
    </submittedName>
</protein>
<evidence type="ECO:0000313" key="3">
    <source>
        <dbReference type="Proteomes" id="UP000721415"/>
    </source>
</evidence>
<dbReference type="SUPFAM" id="SSF51695">
    <property type="entry name" value="PLC-like phosphodiesterases"/>
    <property type="match status" value="1"/>
</dbReference>
<dbReference type="EMBL" id="JACBXQ010000006">
    <property type="protein sequence ID" value="MBG9987151.1"/>
    <property type="molecule type" value="Genomic_DNA"/>
</dbReference>
<accession>A0ABS0LUW2</accession>
<dbReference type="InterPro" id="IPR030395">
    <property type="entry name" value="GP_PDE_dom"/>
</dbReference>
<name>A0ABS0LUW2_9LACT</name>
<sequence>MTQLIAHRGYSGLFPENTMLAFKEAAKYPIKGIELDVHLTKDNQIVIIHDESIDRTSNGKGYVKDMTLEELRQFDYYVNFPETQKEHQIDIQLPTLREFFEWFVDQTIMVNIELKTNIFRYEGINQEVLKLIKEFSIADRILISSFNHHSVRDFMEMAENLPIEYGFLTASGQLEPGKYCKKYGVTNYHPAFVTLDPEDILDCKQTGVQINTYTVNDEAHIKFLIEAGIDSIITNYIERALEQMK</sequence>
<reference evidence="2 3" key="1">
    <citation type="submission" date="2020-07" db="EMBL/GenBank/DDBJ databases">
        <title>Facklamia lactis sp. nov., isolated from raw milk.</title>
        <authorList>
            <person name="Doll E.V."/>
            <person name="Huptas C."/>
            <person name="Staib L."/>
            <person name="Wenning M."/>
            <person name="Scherer S."/>
        </authorList>
    </citation>
    <scope>NUCLEOTIDE SEQUENCE [LARGE SCALE GENOMIC DNA]</scope>
    <source>
        <strain evidence="2 3">DSM 111018</strain>
    </source>
</reference>
<dbReference type="PROSITE" id="PS51704">
    <property type="entry name" value="GP_PDE"/>
    <property type="match status" value="1"/>
</dbReference>
<gene>
    <name evidence="2" type="ORF">HZY91_09750</name>
</gene>
<proteinExistence type="predicted"/>
<feature type="domain" description="GP-PDE" evidence="1">
    <location>
        <begin position="2"/>
        <end position="244"/>
    </location>
</feature>
<dbReference type="RefSeq" id="WP_197116068.1">
    <property type="nucleotide sequence ID" value="NZ_JACBXQ010000006.1"/>
</dbReference>
<comment type="caution">
    <text evidence="2">The sequence shown here is derived from an EMBL/GenBank/DDBJ whole genome shotgun (WGS) entry which is preliminary data.</text>
</comment>
<dbReference type="PANTHER" id="PTHR46211">
    <property type="entry name" value="GLYCEROPHOSPHORYL DIESTER PHOSPHODIESTERASE"/>
    <property type="match status" value="1"/>
</dbReference>
<dbReference type="Proteomes" id="UP000721415">
    <property type="component" value="Unassembled WGS sequence"/>
</dbReference>